<feature type="transmembrane region" description="Helical" evidence="7">
    <location>
        <begin position="91"/>
        <end position="111"/>
    </location>
</feature>
<comment type="function">
    <text evidence="7">Catalyzes the transfer of the diacylglyceryl group from phosphatidylglycerol to the sulfhydryl group of the N-terminal cysteine of a prolipoprotein, the first step in the formation of mature lipoproteins.</text>
</comment>
<evidence type="ECO:0000256" key="7">
    <source>
        <dbReference type="HAMAP-Rule" id="MF_01147"/>
    </source>
</evidence>
<dbReference type="HAMAP" id="MF_01147">
    <property type="entry name" value="Lgt"/>
    <property type="match status" value="1"/>
</dbReference>
<evidence type="ECO:0000256" key="2">
    <source>
        <dbReference type="ARBA" id="ARBA00022475"/>
    </source>
</evidence>
<comment type="catalytic activity">
    <reaction evidence="7">
        <text>L-cysteinyl-[prolipoprotein] + a 1,2-diacyl-sn-glycero-3-phospho-(1'-sn-glycerol) = an S-1,2-diacyl-sn-glyceryl-L-cysteinyl-[prolipoprotein] + sn-glycerol 1-phosphate + H(+)</text>
        <dbReference type="Rhea" id="RHEA:56712"/>
        <dbReference type="Rhea" id="RHEA-COMP:14679"/>
        <dbReference type="Rhea" id="RHEA-COMP:14680"/>
        <dbReference type="ChEBI" id="CHEBI:15378"/>
        <dbReference type="ChEBI" id="CHEBI:29950"/>
        <dbReference type="ChEBI" id="CHEBI:57685"/>
        <dbReference type="ChEBI" id="CHEBI:64716"/>
        <dbReference type="ChEBI" id="CHEBI:140658"/>
        <dbReference type="EC" id="2.5.1.145"/>
    </reaction>
</comment>
<keyword evidence="3 7" id="KW-0808">Transferase</keyword>
<comment type="similarity">
    <text evidence="1 7">Belongs to the Lgt family.</text>
</comment>
<dbReference type="Proteomes" id="UP000199658">
    <property type="component" value="Unassembled WGS sequence"/>
</dbReference>
<evidence type="ECO:0000313" key="8">
    <source>
        <dbReference type="EMBL" id="SFR41450.1"/>
    </source>
</evidence>
<dbReference type="Pfam" id="PF01790">
    <property type="entry name" value="LGT"/>
    <property type="match status" value="1"/>
</dbReference>
<comment type="subcellular location">
    <subcellularLocation>
        <location evidence="7">Cell membrane</location>
        <topology evidence="7">Multi-pass membrane protein</topology>
    </subcellularLocation>
</comment>
<dbReference type="GO" id="GO:0042158">
    <property type="term" value="P:lipoprotein biosynthetic process"/>
    <property type="evidence" value="ECO:0007669"/>
    <property type="project" value="UniProtKB-UniRule"/>
</dbReference>
<dbReference type="GO" id="GO:0008961">
    <property type="term" value="F:phosphatidylglycerol-prolipoprotein diacylglyceryl transferase activity"/>
    <property type="evidence" value="ECO:0007669"/>
    <property type="project" value="UniProtKB-UniRule"/>
</dbReference>
<dbReference type="EC" id="2.5.1.145" evidence="7"/>
<dbReference type="PANTHER" id="PTHR30589:SF0">
    <property type="entry name" value="PHOSPHATIDYLGLYCEROL--PROLIPOPROTEIN DIACYLGLYCERYL TRANSFERASE"/>
    <property type="match status" value="1"/>
</dbReference>
<feature type="transmembrane region" description="Helical" evidence="7">
    <location>
        <begin position="50"/>
        <end position="70"/>
    </location>
</feature>
<dbReference type="AlphaFoldDB" id="A0A1I6GH30"/>
<dbReference type="NCBIfam" id="TIGR00544">
    <property type="entry name" value="lgt"/>
    <property type="match status" value="1"/>
</dbReference>
<feature type="transmembrane region" description="Helical" evidence="7">
    <location>
        <begin position="249"/>
        <end position="266"/>
    </location>
</feature>
<dbReference type="STRING" id="670154.SAMN04488002_1463"/>
<dbReference type="InterPro" id="IPR001640">
    <property type="entry name" value="Lgt"/>
</dbReference>
<organism evidence="8 9">
    <name type="scientific">Litoreibacter janthinus</name>
    <dbReference type="NCBI Taxonomy" id="670154"/>
    <lineage>
        <taxon>Bacteria</taxon>
        <taxon>Pseudomonadati</taxon>
        <taxon>Pseudomonadota</taxon>
        <taxon>Alphaproteobacteria</taxon>
        <taxon>Rhodobacterales</taxon>
        <taxon>Roseobacteraceae</taxon>
        <taxon>Litoreibacter</taxon>
    </lineage>
</organism>
<gene>
    <name evidence="7" type="primary">lgt</name>
    <name evidence="8" type="ORF">SAMN04488002_1463</name>
</gene>
<evidence type="ECO:0000313" key="9">
    <source>
        <dbReference type="Proteomes" id="UP000199658"/>
    </source>
</evidence>
<evidence type="ECO:0000256" key="3">
    <source>
        <dbReference type="ARBA" id="ARBA00022679"/>
    </source>
</evidence>
<keyword evidence="6 7" id="KW-0472">Membrane</keyword>
<evidence type="ECO:0000256" key="6">
    <source>
        <dbReference type="ARBA" id="ARBA00023136"/>
    </source>
</evidence>
<dbReference type="UniPathway" id="UPA00664"/>
<feature type="transmembrane region" description="Helical" evidence="7">
    <location>
        <begin position="286"/>
        <end position="310"/>
    </location>
</feature>
<sequence length="315" mass="34300">MGWLGAAHKVDFVAASAHQARMTVFALPFPDISPEIFTLELGSFAFSLRWYALAYIVGLIIAWRIVVGLVKRPALWGAGGPPMTKEQPEDLLTWIILGVVLGGRLGFVFFYQPSYYISHPVEILKVWEGGMSFHGGFLGVVVAALAYCWKYKLPAMRVGDAVAVSAAPGLMLGRLANFINAELWGRPTDVPWAFAFPGQAAQNCPSVEGICARHPSQLYEAGLEGLLLGAAMLWLAYRRGWLMRPGAMIGVFLVGYGLARSFVEFFRQPDAQFVSDGNPLGLAWHIGGYGLTMGQILSIPMILLGLALIAKAKRL</sequence>
<evidence type="ECO:0000256" key="5">
    <source>
        <dbReference type="ARBA" id="ARBA00022989"/>
    </source>
</evidence>
<keyword evidence="5 7" id="KW-1133">Transmembrane helix</keyword>
<dbReference type="PROSITE" id="PS01311">
    <property type="entry name" value="LGT"/>
    <property type="match status" value="1"/>
</dbReference>
<evidence type="ECO:0000256" key="1">
    <source>
        <dbReference type="ARBA" id="ARBA00007150"/>
    </source>
</evidence>
<protein>
    <recommendedName>
        <fullName evidence="7">Phosphatidylglycerol--prolipoprotein diacylglyceryl transferase</fullName>
        <ecNumber evidence="7">2.5.1.145</ecNumber>
    </recommendedName>
</protein>
<keyword evidence="2 7" id="KW-1003">Cell membrane</keyword>
<keyword evidence="8" id="KW-0449">Lipoprotein</keyword>
<keyword evidence="9" id="KW-1185">Reference proteome</keyword>
<keyword evidence="4 7" id="KW-0812">Transmembrane</keyword>
<evidence type="ECO:0000256" key="4">
    <source>
        <dbReference type="ARBA" id="ARBA00022692"/>
    </source>
</evidence>
<comment type="pathway">
    <text evidence="7">Protein modification; lipoprotein biosynthesis (diacylglyceryl transfer).</text>
</comment>
<name>A0A1I6GH30_9RHOB</name>
<reference evidence="9" key="1">
    <citation type="submission" date="2016-10" db="EMBL/GenBank/DDBJ databases">
        <authorList>
            <person name="Varghese N."/>
            <person name="Submissions S."/>
        </authorList>
    </citation>
    <scope>NUCLEOTIDE SEQUENCE [LARGE SCALE GENOMIC DNA]</scope>
    <source>
        <strain evidence="9">DSM 26921</strain>
    </source>
</reference>
<feature type="binding site" evidence="7">
    <location>
        <position position="174"/>
    </location>
    <ligand>
        <name>a 1,2-diacyl-sn-glycero-3-phospho-(1'-sn-glycerol)</name>
        <dbReference type="ChEBI" id="CHEBI:64716"/>
    </ligand>
</feature>
<dbReference type="GO" id="GO:0005886">
    <property type="term" value="C:plasma membrane"/>
    <property type="evidence" value="ECO:0007669"/>
    <property type="project" value="UniProtKB-SubCell"/>
</dbReference>
<accession>A0A1I6GH30</accession>
<dbReference type="EMBL" id="FOYO01000001">
    <property type="protein sequence ID" value="SFR41450.1"/>
    <property type="molecule type" value="Genomic_DNA"/>
</dbReference>
<dbReference type="PANTHER" id="PTHR30589">
    <property type="entry name" value="PROLIPOPROTEIN DIACYLGLYCERYL TRANSFERASE"/>
    <property type="match status" value="1"/>
</dbReference>
<proteinExistence type="inferred from homology"/>
<feature type="transmembrane region" description="Helical" evidence="7">
    <location>
        <begin position="131"/>
        <end position="149"/>
    </location>
</feature>